<dbReference type="PROSITE" id="PS52002">
    <property type="entry name" value="SM"/>
    <property type="match status" value="1"/>
</dbReference>
<dbReference type="PANTHER" id="PTHR23338">
    <property type="entry name" value="SMALL NUCLEAR RIBONUCLEOPROTEIN SM"/>
    <property type="match status" value="1"/>
</dbReference>
<dbReference type="SMART" id="SM00651">
    <property type="entry name" value="Sm"/>
    <property type="match status" value="1"/>
</dbReference>
<evidence type="ECO:0000256" key="7">
    <source>
        <dbReference type="ARBA" id="ARBA00023242"/>
    </source>
</evidence>
<dbReference type="InterPro" id="IPR001163">
    <property type="entry name" value="Sm_dom_euk/arc"/>
</dbReference>
<dbReference type="Proteomes" id="UP001363151">
    <property type="component" value="Unassembled WGS sequence"/>
</dbReference>
<protein>
    <recommendedName>
        <fullName evidence="9">Small nuclear ribonucleoprotein Sm D3</fullName>
        <shortName evidence="9">Sm-D3</shortName>
    </recommendedName>
    <alternativeName>
        <fullName evidence="9">snRNP core protein D3</fullName>
    </alternativeName>
</protein>
<evidence type="ECO:0000256" key="4">
    <source>
        <dbReference type="ARBA" id="ARBA00022490"/>
    </source>
</evidence>
<comment type="caution">
    <text evidence="11">The sequence shown here is derived from an EMBL/GenBank/DDBJ whole genome shotgun (WGS) entry which is preliminary data.</text>
</comment>
<name>A0ABR1FH10_AURAN</name>
<dbReference type="SUPFAM" id="SSF50182">
    <property type="entry name" value="Sm-like ribonucleoproteins"/>
    <property type="match status" value="1"/>
</dbReference>
<dbReference type="CDD" id="cd01721">
    <property type="entry name" value="Sm_D3"/>
    <property type="match status" value="1"/>
</dbReference>
<evidence type="ECO:0000256" key="3">
    <source>
        <dbReference type="ARBA" id="ARBA00008146"/>
    </source>
</evidence>
<evidence type="ECO:0000259" key="10">
    <source>
        <dbReference type="PROSITE" id="PS52002"/>
    </source>
</evidence>
<dbReference type="InterPro" id="IPR027141">
    <property type="entry name" value="LSm4/Sm_D1/D3"/>
</dbReference>
<reference evidence="11 12" key="1">
    <citation type="submission" date="2024-03" db="EMBL/GenBank/DDBJ databases">
        <title>Aureococcus anophagefferens CCMP1851 and Kratosvirus quantuckense: Draft genome of a second virus-susceptible host strain in the model system.</title>
        <authorList>
            <person name="Chase E."/>
            <person name="Truchon A.R."/>
            <person name="Schepens W."/>
            <person name="Wilhelm S.W."/>
        </authorList>
    </citation>
    <scope>NUCLEOTIDE SEQUENCE [LARGE SCALE GENOMIC DNA]</scope>
    <source>
        <strain evidence="11 12">CCMP1851</strain>
    </source>
</reference>
<keyword evidence="7 9" id="KW-0539">Nucleus</keyword>
<keyword evidence="6 9" id="KW-0508">mRNA splicing</keyword>
<dbReference type="Pfam" id="PF01423">
    <property type="entry name" value="LSM"/>
    <property type="match status" value="1"/>
</dbReference>
<evidence type="ECO:0000256" key="1">
    <source>
        <dbReference type="ARBA" id="ARBA00004123"/>
    </source>
</evidence>
<dbReference type="EMBL" id="JBBJCI010000426">
    <property type="protein sequence ID" value="KAK7230667.1"/>
    <property type="molecule type" value="Genomic_DNA"/>
</dbReference>
<feature type="domain" description="Sm" evidence="10">
    <location>
        <begin position="10"/>
        <end position="82"/>
    </location>
</feature>
<evidence type="ECO:0000313" key="12">
    <source>
        <dbReference type="Proteomes" id="UP001363151"/>
    </source>
</evidence>
<organism evidence="11 12">
    <name type="scientific">Aureococcus anophagefferens</name>
    <name type="common">Harmful bloom alga</name>
    <dbReference type="NCBI Taxonomy" id="44056"/>
    <lineage>
        <taxon>Eukaryota</taxon>
        <taxon>Sar</taxon>
        <taxon>Stramenopiles</taxon>
        <taxon>Ochrophyta</taxon>
        <taxon>Pelagophyceae</taxon>
        <taxon>Pelagomonadales</taxon>
        <taxon>Pelagomonadaceae</taxon>
        <taxon>Aureococcus</taxon>
    </lineage>
</organism>
<evidence type="ECO:0000256" key="8">
    <source>
        <dbReference type="ARBA" id="ARBA00023274"/>
    </source>
</evidence>
<comment type="subcellular location">
    <subcellularLocation>
        <location evidence="2">Cytoplasm</location>
        <location evidence="2">Cytosol</location>
    </subcellularLocation>
    <subcellularLocation>
        <location evidence="1 9">Nucleus</location>
    </subcellularLocation>
</comment>
<keyword evidence="5 9" id="KW-0507">mRNA processing</keyword>
<evidence type="ECO:0000256" key="2">
    <source>
        <dbReference type="ARBA" id="ARBA00004514"/>
    </source>
</evidence>
<dbReference type="Gene3D" id="2.30.30.100">
    <property type="match status" value="1"/>
</dbReference>
<evidence type="ECO:0000313" key="11">
    <source>
        <dbReference type="EMBL" id="KAK7230667.1"/>
    </source>
</evidence>
<sequence length="129" mass="14679">MAAAAKAVGVPIKLLHEGEGHMVTIELKNGEIYRGHLDESEETMNCLVTDVVVTARDGRVTKLENVYIRGSQIKRERRAFRVRVFARSTAARARRFMILPDLLKHSPVFEKVKELKKADDAKPRRGQRK</sequence>
<evidence type="ECO:0000256" key="5">
    <source>
        <dbReference type="ARBA" id="ARBA00022664"/>
    </source>
</evidence>
<dbReference type="InterPro" id="IPR010920">
    <property type="entry name" value="LSM_dom_sf"/>
</dbReference>
<evidence type="ECO:0000256" key="9">
    <source>
        <dbReference type="RuleBase" id="RU365050"/>
    </source>
</evidence>
<accession>A0ABR1FH10</accession>
<gene>
    <name evidence="11" type="primary">SMD3</name>
    <name evidence="11" type="ORF">SO694_00078068</name>
</gene>
<proteinExistence type="inferred from homology"/>
<evidence type="ECO:0000256" key="6">
    <source>
        <dbReference type="ARBA" id="ARBA00023187"/>
    </source>
</evidence>
<dbReference type="InterPro" id="IPR047575">
    <property type="entry name" value="Sm"/>
</dbReference>
<dbReference type="InterPro" id="IPR034099">
    <property type="entry name" value="SmD3"/>
</dbReference>
<comment type="similarity">
    <text evidence="3 9">Belongs to the snRNP core protein family.</text>
</comment>
<keyword evidence="4" id="KW-0963">Cytoplasm</keyword>
<keyword evidence="8 9" id="KW-0687">Ribonucleoprotein</keyword>
<keyword evidence="12" id="KW-1185">Reference proteome</keyword>